<dbReference type="PIRSF" id="PIRSF005091">
    <property type="entry name" value="Mmb_sulf_HI1246"/>
    <property type="match status" value="1"/>
</dbReference>
<dbReference type="InterPro" id="IPR050448">
    <property type="entry name" value="OpgB/LTA_synthase_biosynth"/>
</dbReference>
<dbReference type="Gene3D" id="3.40.720.10">
    <property type="entry name" value="Alkaline Phosphatase, subunit A"/>
    <property type="match status" value="1"/>
</dbReference>
<feature type="domain" description="Sulfatase N-terminal" evidence="12">
    <location>
        <begin position="264"/>
        <end position="549"/>
    </location>
</feature>
<feature type="active site" evidence="8">
    <location>
        <position position="314"/>
    </location>
</feature>
<dbReference type="OrthoDB" id="5901192at2"/>
<keyword evidence="7 11" id="KW-0472">Membrane</keyword>
<dbReference type="RefSeq" id="WP_074844827.1">
    <property type="nucleotide sequence ID" value="NZ_CABMJC010000009.1"/>
</dbReference>
<feature type="binding site" evidence="10">
    <location>
        <position position="272"/>
    </location>
    <ligand>
        <name>Mn(2+)</name>
        <dbReference type="ChEBI" id="CHEBI:29035"/>
    </ligand>
</feature>
<dbReference type="AlphaFoldDB" id="A0A1I2KG48"/>
<dbReference type="EMBL" id="FOOE01000005">
    <property type="protein sequence ID" value="SFF65210.1"/>
    <property type="molecule type" value="Genomic_DNA"/>
</dbReference>
<proteinExistence type="inferred from homology"/>
<feature type="binding site" evidence="9">
    <location>
        <position position="427"/>
    </location>
    <ligand>
        <name>substrate</name>
    </ligand>
</feature>
<comment type="similarity">
    <text evidence="3">Belongs to the LTA synthase family.</text>
</comment>
<dbReference type="GO" id="GO:0016740">
    <property type="term" value="F:transferase activity"/>
    <property type="evidence" value="ECO:0007669"/>
    <property type="project" value="UniProtKB-KW"/>
</dbReference>
<evidence type="ECO:0000256" key="4">
    <source>
        <dbReference type="ARBA" id="ARBA00022475"/>
    </source>
</evidence>
<evidence type="ECO:0000256" key="9">
    <source>
        <dbReference type="PIRSR" id="PIRSR005091-2"/>
    </source>
</evidence>
<sequence>MTKFNLKEWFKKRDKLFLIVGFLIWLKTLMFLALIHGKDSATFNIARMYFSPPPFICHILFVVIIMAIGLCFKGRGRLAYYIIINLFVSMLLWADLVYYREYGGFLTVEYLFHPGSFNPGDVNLFKHIHLVDILFFIDIIVLLVIAIKYKEYYRGRFKSLGKNILTSAVLIVLSVAYIYGAHIYIDVKDKTNGDMLFFKTTWAPFQTMSNTSPLGYHAFDIYNHFVANKVKDLSKDDMKAIDEWYKENDENLPDNKYKGILKGKNVIFLQVESLESFVINETVDGQEITPNINKMLNNSYYFNNIYDNVNNGTSADGDLISNTSLYPVRQGATYFRYAFNKYNSLANILESENYKTISVHPERSGNWNWRTNHKNFGFETTYDINDYKLDEIIGPGLSDGSFFKQTVDFIKDEKTPFFLHAATLTSHGPFDIPDNKKELNLSDNIKDTILGAYFQSIRYVDTEIGNLVKYLNDNKLMNNTVLVIYGDHSGPHKFYQDKIEAINGIKEQWKSPEKKVPFIIYNPSINGEIRDVIGGQVDMMPTVLYALGVEKDKYINTVMGRNLLNTKRNFTVLNFGEIVGNPNTKEEEQHIKNAIPIANKIIEGNYFKVKDE</sequence>
<dbReference type="SUPFAM" id="SSF53649">
    <property type="entry name" value="Alkaline phosphatase-like"/>
    <property type="match status" value="1"/>
</dbReference>
<evidence type="ECO:0000313" key="13">
    <source>
        <dbReference type="EMBL" id="SFF65210.1"/>
    </source>
</evidence>
<feature type="transmembrane region" description="Helical" evidence="11">
    <location>
        <begin position="168"/>
        <end position="185"/>
    </location>
</feature>
<evidence type="ECO:0000256" key="11">
    <source>
        <dbReference type="SAM" id="Phobius"/>
    </source>
</evidence>
<dbReference type="Proteomes" id="UP000182135">
    <property type="component" value="Unassembled WGS sequence"/>
</dbReference>
<accession>A0A1I2KG48</accession>
<gene>
    <name evidence="13" type="ORF">SAMN04487885_105127</name>
</gene>
<evidence type="ECO:0000259" key="12">
    <source>
        <dbReference type="Pfam" id="PF00884"/>
    </source>
</evidence>
<keyword evidence="6 11" id="KW-1133">Transmembrane helix</keyword>
<dbReference type="InterPro" id="IPR000917">
    <property type="entry name" value="Sulfatase_N"/>
</dbReference>
<dbReference type="Pfam" id="PF00884">
    <property type="entry name" value="Sulfatase"/>
    <property type="match status" value="1"/>
</dbReference>
<dbReference type="GO" id="GO:0046872">
    <property type="term" value="F:metal ion binding"/>
    <property type="evidence" value="ECO:0007669"/>
    <property type="project" value="UniProtKB-KW"/>
</dbReference>
<feature type="transmembrane region" description="Helical" evidence="11">
    <location>
        <begin position="55"/>
        <end position="72"/>
    </location>
</feature>
<keyword evidence="5 11" id="KW-0812">Transmembrane</keyword>
<evidence type="ECO:0000256" key="7">
    <source>
        <dbReference type="ARBA" id="ARBA00023136"/>
    </source>
</evidence>
<keyword evidence="9" id="KW-0464">Manganese</keyword>
<feature type="transmembrane region" description="Helical" evidence="11">
    <location>
        <begin position="127"/>
        <end position="147"/>
    </location>
</feature>
<feature type="binding site" evidence="10">
    <location>
        <position position="488"/>
    </location>
    <ligand>
        <name>Mn(2+)</name>
        <dbReference type="ChEBI" id="CHEBI:29035"/>
    </ligand>
</feature>
<keyword evidence="13" id="KW-0808">Transferase</keyword>
<evidence type="ECO:0000256" key="10">
    <source>
        <dbReference type="PIRSR" id="PIRSR005091-3"/>
    </source>
</evidence>
<dbReference type="PANTHER" id="PTHR47371:SF3">
    <property type="entry name" value="PHOSPHOGLYCEROL TRANSFERASE I"/>
    <property type="match status" value="1"/>
</dbReference>
<organism evidence="13 14">
    <name type="scientific">Clostridium cadaveris</name>
    <dbReference type="NCBI Taxonomy" id="1529"/>
    <lineage>
        <taxon>Bacteria</taxon>
        <taxon>Bacillati</taxon>
        <taxon>Bacillota</taxon>
        <taxon>Clostridia</taxon>
        <taxon>Eubacteriales</taxon>
        <taxon>Clostridiaceae</taxon>
        <taxon>Clostridium</taxon>
    </lineage>
</organism>
<evidence type="ECO:0000313" key="14">
    <source>
        <dbReference type="Proteomes" id="UP000182135"/>
    </source>
</evidence>
<evidence type="ECO:0000256" key="5">
    <source>
        <dbReference type="ARBA" id="ARBA00022692"/>
    </source>
</evidence>
<dbReference type="InterPro" id="IPR017850">
    <property type="entry name" value="Alkaline_phosphatase_core_sf"/>
</dbReference>
<comment type="subcellular location">
    <subcellularLocation>
        <location evidence="1">Cell membrane</location>
        <topology evidence="1">Multi-pass membrane protein</topology>
    </subcellularLocation>
</comment>
<dbReference type="eggNOG" id="COG1368">
    <property type="taxonomic scope" value="Bacteria"/>
</dbReference>
<feature type="transmembrane region" description="Helical" evidence="11">
    <location>
        <begin position="16"/>
        <end position="35"/>
    </location>
</feature>
<evidence type="ECO:0000256" key="2">
    <source>
        <dbReference type="ARBA" id="ARBA00004936"/>
    </source>
</evidence>
<protein>
    <submittedName>
        <fullName evidence="13">Phosphoglycerol transferase MdoB</fullName>
    </submittedName>
</protein>
<dbReference type="Gene3D" id="3.30.1120.170">
    <property type="match status" value="1"/>
</dbReference>
<evidence type="ECO:0000256" key="6">
    <source>
        <dbReference type="ARBA" id="ARBA00022989"/>
    </source>
</evidence>
<comment type="pathway">
    <text evidence="2">Cell wall biogenesis; lipoteichoic acid biosynthesis.</text>
</comment>
<dbReference type="STRING" id="1529.SAMN04487885_105127"/>
<name>A0A1I2KG48_9CLOT</name>
<dbReference type="InterPro" id="IPR012160">
    <property type="entry name" value="LtaS-like"/>
</dbReference>
<evidence type="ECO:0000256" key="1">
    <source>
        <dbReference type="ARBA" id="ARBA00004651"/>
    </source>
</evidence>
<evidence type="ECO:0000256" key="8">
    <source>
        <dbReference type="PIRSR" id="PIRSR005091-1"/>
    </source>
</evidence>
<keyword evidence="14" id="KW-1185">Reference proteome</keyword>
<dbReference type="GO" id="GO:0005886">
    <property type="term" value="C:plasma membrane"/>
    <property type="evidence" value="ECO:0007669"/>
    <property type="project" value="UniProtKB-SubCell"/>
</dbReference>
<evidence type="ECO:0000256" key="3">
    <source>
        <dbReference type="ARBA" id="ARBA00009983"/>
    </source>
</evidence>
<keyword evidence="9" id="KW-0479">Metal-binding</keyword>
<feature type="binding site" evidence="10">
    <location>
        <position position="487"/>
    </location>
    <ligand>
        <name>Mn(2+)</name>
        <dbReference type="ChEBI" id="CHEBI:29035"/>
    </ligand>
</feature>
<dbReference type="PANTHER" id="PTHR47371">
    <property type="entry name" value="LIPOTEICHOIC ACID SYNTHASE"/>
    <property type="match status" value="1"/>
</dbReference>
<reference evidence="13 14" key="1">
    <citation type="submission" date="2016-10" db="EMBL/GenBank/DDBJ databases">
        <authorList>
            <person name="de Groot N.N."/>
        </authorList>
    </citation>
    <scope>NUCLEOTIDE SEQUENCE [LARGE SCALE GENOMIC DNA]</scope>
    <source>
        <strain evidence="13 14">NLAE-zl-G419</strain>
    </source>
</reference>
<dbReference type="CDD" id="cd16015">
    <property type="entry name" value="LTA_synthase"/>
    <property type="match status" value="1"/>
</dbReference>
<keyword evidence="4" id="KW-1003">Cell membrane</keyword>
<feature type="transmembrane region" description="Helical" evidence="11">
    <location>
        <begin position="79"/>
        <end position="99"/>
    </location>
</feature>